<keyword evidence="1 3" id="KW-0732">Signal</keyword>
<comment type="caution">
    <text evidence="5">The sequence shown here is derived from an EMBL/GenBank/DDBJ whole genome shotgun (WGS) entry which is preliminary data.</text>
</comment>
<evidence type="ECO:0000259" key="4">
    <source>
        <dbReference type="Pfam" id="PF10342"/>
    </source>
</evidence>
<gene>
    <name evidence="5" type="ORF">B0T26DRAFT_637451</name>
</gene>
<feature type="region of interest" description="Disordered" evidence="2">
    <location>
        <begin position="108"/>
        <end position="195"/>
    </location>
</feature>
<evidence type="ECO:0000313" key="5">
    <source>
        <dbReference type="EMBL" id="KAK0727460.1"/>
    </source>
</evidence>
<evidence type="ECO:0000256" key="2">
    <source>
        <dbReference type="SAM" id="MobiDB-lite"/>
    </source>
</evidence>
<dbReference type="RefSeq" id="XP_060300315.1">
    <property type="nucleotide sequence ID" value="XM_060436928.1"/>
</dbReference>
<evidence type="ECO:0000256" key="3">
    <source>
        <dbReference type="SAM" id="SignalP"/>
    </source>
</evidence>
<dbReference type="Pfam" id="PF10342">
    <property type="entry name" value="Kre9_KNH"/>
    <property type="match status" value="1"/>
</dbReference>
<accession>A0AA40E541</accession>
<reference evidence="5" key="1">
    <citation type="submission" date="2023-06" db="EMBL/GenBank/DDBJ databases">
        <title>Genome-scale phylogeny and comparative genomics of the fungal order Sordariales.</title>
        <authorList>
            <consortium name="Lawrence Berkeley National Laboratory"/>
            <person name="Hensen N."/>
            <person name="Bonometti L."/>
            <person name="Westerberg I."/>
            <person name="Brannstrom I.O."/>
            <person name="Guillou S."/>
            <person name="Cros-Aarteil S."/>
            <person name="Calhoun S."/>
            <person name="Haridas S."/>
            <person name="Kuo A."/>
            <person name="Mondo S."/>
            <person name="Pangilinan J."/>
            <person name="Riley R."/>
            <person name="LaButti K."/>
            <person name="Andreopoulos B."/>
            <person name="Lipzen A."/>
            <person name="Chen C."/>
            <person name="Yanf M."/>
            <person name="Daum C."/>
            <person name="Ng V."/>
            <person name="Clum A."/>
            <person name="Steindorff A."/>
            <person name="Ohm R."/>
            <person name="Martin F."/>
            <person name="Silar P."/>
            <person name="Natvig D."/>
            <person name="Lalanne C."/>
            <person name="Gautier V."/>
            <person name="Ament-velasquez S.L."/>
            <person name="Kruys A."/>
            <person name="Hutchinson M.I."/>
            <person name="Powell A.J."/>
            <person name="Barry K."/>
            <person name="Miller A.N."/>
            <person name="Grigoriev I.V."/>
            <person name="Debuchy R."/>
            <person name="Gladieux P."/>
            <person name="Thoren M.H."/>
            <person name="Johannesson H."/>
        </authorList>
    </citation>
    <scope>NUCLEOTIDE SEQUENCE</scope>
    <source>
        <strain evidence="5">SMH2392-1A</strain>
    </source>
</reference>
<protein>
    <recommendedName>
        <fullName evidence="4">Yeast cell wall synthesis Kre9/Knh1-like N-terminal domain-containing protein</fullName>
    </recommendedName>
</protein>
<feature type="signal peptide" evidence="3">
    <location>
        <begin position="1"/>
        <end position="24"/>
    </location>
</feature>
<feature type="domain" description="Yeast cell wall synthesis Kre9/Knh1-like N-terminal" evidence="4">
    <location>
        <begin position="34"/>
        <end position="115"/>
    </location>
</feature>
<evidence type="ECO:0000256" key="1">
    <source>
        <dbReference type="ARBA" id="ARBA00022729"/>
    </source>
</evidence>
<dbReference type="InterPro" id="IPR052982">
    <property type="entry name" value="SRP1/TIP1-like"/>
</dbReference>
<proteinExistence type="predicted"/>
<dbReference type="EMBL" id="JAUIRO010000002">
    <property type="protein sequence ID" value="KAK0727460.1"/>
    <property type="molecule type" value="Genomic_DNA"/>
</dbReference>
<dbReference type="PANTHER" id="PTHR40633">
    <property type="entry name" value="MATRIX PROTEIN, PUTATIVE (AFU_ORTHOLOGUE AFUA_8G05410)-RELATED"/>
    <property type="match status" value="1"/>
</dbReference>
<feature type="compositionally biased region" description="Low complexity" evidence="2">
    <location>
        <begin position="125"/>
        <end position="152"/>
    </location>
</feature>
<dbReference type="PANTHER" id="PTHR40633:SF1">
    <property type="entry name" value="GPI ANCHORED SERINE-THREONINE RICH PROTEIN (AFU_ORTHOLOGUE AFUA_1G03630)"/>
    <property type="match status" value="1"/>
</dbReference>
<organism evidence="5 6">
    <name type="scientific">Lasiosphaeria miniovina</name>
    <dbReference type="NCBI Taxonomy" id="1954250"/>
    <lineage>
        <taxon>Eukaryota</taxon>
        <taxon>Fungi</taxon>
        <taxon>Dikarya</taxon>
        <taxon>Ascomycota</taxon>
        <taxon>Pezizomycotina</taxon>
        <taxon>Sordariomycetes</taxon>
        <taxon>Sordariomycetidae</taxon>
        <taxon>Sordariales</taxon>
        <taxon>Lasiosphaeriaceae</taxon>
        <taxon>Lasiosphaeria</taxon>
    </lineage>
</organism>
<feature type="compositionally biased region" description="Polar residues" evidence="2">
    <location>
        <begin position="159"/>
        <end position="195"/>
    </location>
</feature>
<dbReference type="Proteomes" id="UP001172101">
    <property type="component" value="Unassembled WGS sequence"/>
</dbReference>
<name>A0AA40E541_9PEZI</name>
<keyword evidence="6" id="KW-1185">Reference proteome</keyword>
<feature type="chain" id="PRO_5041451252" description="Yeast cell wall synthesis Kre9/Knh1-like N-terminal domain-containing protein" evidence="3">
    <location>
        <begin position="25"/>
        <end position="195"/>
    </location>
</feature>
<dbReference type="GeneID" id="85320198"/>
<feature type="non-terminal residue" evidence="5">
    <location>
        <position position="195"/>
    </location>
</feature>
<dbReference type="InterPro" id="IPR018466">
    <property type="entry name" value="Kre9/Knh1-like_N"/>
</dbReference>
<evidence type="ECO:0000313" key="6">
    <source>
        <dbReference type="Proteomes" id="UP001172101"/>
    </source>
</evidence>
<sequence>MATALPVVLVLTLLVAFFPTAARAQQQLVFLNGNYETPRGKPIPLKWTGNRGPVNITLMNGLDENLQRVLVVVTGYAGPPPDSFVFNPPSDLPTDFYEIQIEDGVSNPDYTPRFQYPVPADDILPPSSSTASQQTSSSTSASTPTGPSTASPEDPASTLVVTGTRPSQSVEPTSTSALGSDGNAAQPSSSEASST</sequence>
<dbReference type="AlphaFoldDB" id="A0AA40E541"/>